<feature type="transmembrane region" description="Helical" evidence="1">
    <location>
        <begin position="176"/>
        <end position="208"/>
    </location>
</feature>
<feature type="transmembrane region" description="Helical" evidence="1">
    <location>
        <begin position="25"/>
        <end position="50"/>
    </location>
</feature>
<evidence type="ECO:0000313" key="3">
    <source>
        <dbReference type="Proteomes" id="UP000273828"/>
    </source>
</evidence>
<name>A0A3N6MBG0_9EURY</name>
<comment type="caution">
    <text evidence="2">The sequence shown here is derived from an EMBL/GenBank/DDBJ whole genome shotgun (WGS) entry which is preliminary data.</text>
</comment>
<dbReference type="InterPro" id="IPR002798">
    <property type="entry name" value="SpoIIM-like"/>
</dbReference>
<protein>
    <submittedName>
        <fullName evidence="2">Stage II sporulation protein M</fullName>
    </submittedName>
</protein>
<feature type="transmembrane region" description="Helical" evidence="1">
    <location>
        <begin position="477"/>
        <end position="503"/>
    </location>
</feature>
<feature type="transmembrane region" description="Helical" evidence="1">
    <location>
        <begin position="431"/>
        <end position="456"/>
    </location>
</feature>
<organism evidence="2 3">
    <name type="scientific">Natrarchaeobius halalkaliphilus</name>
    <dbReference type="NCBI Taxonomy" id="1679091"/>
    <lineage>
        <taxon>Archaea</taxon>
        <taxon>Methanobacteriati</taxon>
        <taxon>Methanobacteriota</taxon>
        <taxon>Stenosarchaea group</taxon>
        <taxon>Halobacteria</taxon>
        <taxon>Halobacteriales</taxon>
        <taxon>Natrialbaceae</taxon>
        <taxon>Natrarchaeobius</taxon>
    </lineage>
</organism>
<reference evidence="2 3" key="1">
    <citation type="submission" date="2018-10" db="EMBL/GenBank/DDBJ databases">
        <title>Natrarchaeobius chitinivorans gen. nov., sp. nov., and Natrarchaeobius haloalkaliphilus sp. nov., alkaliphilic, chitin-utilizing haloarchaea from hypersaline alkaline lakes.</title>
        <authorList>
            <person name="Sorokin D.Y."/>
            <person name="Elcheninov A.G."/>
            <person name="Kostrikina N.A."/>
            <person name="Bale N.J."/>
            <person name="Sinninghe Damste J.S."/>
            <person name="Khijniak T.V."/>
            <person name="Kublanov I.V."/>
            <person name="Toshchakov S.V."/>
        </authorList>
    </citation>
    <scope>NUCLEOTIDE SEQUENCE [LARGE SCALE GENOMIC DNA]</scope>
    <source>
        <strain evidence="2 3">AArcht-Sl</strain>
    </source>
</reference>
<feature type="transmembrane region" description="Helical" evidence="1">
    <location>
        <begin position="99"/>
        <end position="128"/>
    </location>
</feature>
<keyword evidence="3" id="KW-1185">Reference proteome</keyword>
<keyword evidence="1" id="KW-0472">Membrane</keyword>
<feature type="transmembrane region" description="Helical" evidence="1">
    <location>
        <begin position="246"/>
        <end position="267"/>
    </location>
</feature>
<keyword evidence="1" id="KW-1133">Transmembrane helix</keyword>
<accession>A0A3N6MBG0</accession>
<feature type="transmembrane region" description="Helical" evidence="1">
    <location>
        <begin position="273"/>
        <end position="293"/>
    </location>
</feature>
<dbReference type="Proteomes" id="UP000273828">
    <property type="component" value="Unassembled WGS sequence"/>
</dbReference>
<keyword evidence="1" id="KW-0812">Transmembrane</keyword>
<dbReference type="RefSeq" id="WP_124176676.1">
    <property type="nucleotide sequence ID" value="NZ_REFY01000001.1"/>
</dbReference>
<dbReference type="AlphaFoldDB" id="A0A3N6MBG0"/>
<feature type="transmembrane region" description="Helical" evidence="1">
    <location>
        <begin position="387"/>
        <end position="411"/>
    </location>
</feature>
<feature type="transmembrane region" description="Helical" evidence="1">
    <location>
        <begin position="149"/>
        <end position="170"/>
    </location>
</feature>
<dbReference type="EMBL" id="REFY01000001">
    <property type="protein sequence ID" value="RQG92801.1"/>
    <property type="molecule type" value="Genomic_DNA"/>
</dbReference>
<sequence length="507" mass="53979">MALSDSVSAVVAVLRRRPGDLLPMYLLGAAIPAIVRVIPFVGVLVGYLYLESTGRLEGIPEQLADLDTTPPDPDASEEAFEAWMSQFQPIVEQVVTLPLVLLVAATAIASVAVLLLLYVVIAAGQIAACAARLRDERGTTAGIAGIRRYWLRFLGLAVLEFLVWAAILMAVGTATILFIGVLALAAPVVGLLVGLLSILVLIGILAAVRALFAFAPVAVVVDDAGVFGSLSKTVGFIRRRPIEAGFYYAISVGTVLAISVVSSFLVIVEVVAFTSLLTVLVVLPALDLLKTALYANYRDRLRAPAQPERSVRTQFRDGIRRGWSEMIGFVRDTPGTHALVVALAVGSFWVGWELAGPYAGIVDASISARLEGHIPPAAALEFFGNNWLVAITTAYAGVALALPAIASLLFNGVMMGALSRLEVDPVELLTFVIPHGIFEIPAIFVASALGLWLGVVGWRAFRGRIDRPTFADALERAFWVLVGIGILLAIAGFVEGFVSPYYAHILL</sequence>
<gene>
    <name evidence="2" type="ORF">EA462_00805</name>
</gene>
<evidence type="ECO:0000256" key="1">
    <source>
        <dbReference type="SAM" id="Phobius"/>
    </source>
</evidence>
<dbReference type="PANTHER" id="PTHR35337:SF1">
    <property type="entry name" value="SLR1478 PROTEIN"/>
    <property type="match status" value="1"/>
</dbReference>
<dbReference type="Pfam" id="PF01944">
    <property type="entry name" value="SpoIIM"/>
    <property type="match status" value="1"/>
</dbReference>
<proteinExistence type="predicted"/>
<dbReference type="OrthoDB" id="86288at2157"/>
<dbReference type="PANTHER" id="PTHR35337">
    <property type="entry name" value="SLR1478 PROTEIN"/>
    <property type="match status" value="1"/>
</dbReference>
<evidence type="ECO:0000313" key="2">
    <source>
        <dbReference type="EMBL" id="RQG92801.1"/>
    </source>
</evidence>